<dbReference type="GO" id="GO:0016020">
    <property type="term" value="C:membrane"/>
    <property type="evidence" value="ECO:0007669"/>
    <property type="project" value="UniProtKB-SubCell"/>
</dbReference>
<evidence type="ECO:0000256" key="5">
    <source>
        <dbReference type="SAM" id="SignalP"/>
    </source>
</evidence>
<dbReference type="RefSeq" id="WP_187480647.1">
    <property type="nucleotide sequence ID" value="NZ_CP060697.1"/>
</dbReference>
<evidence type="ECO:0000256" key="3">
    <source>
        <dbReference type="ARBA" id="ARBA00023136"/>
    </source>
</evidence>
<dbReference type="EMBL" id="CP060697">
    <property type="protein sequence ID" value="QNM83692.1"/>
    <property type="molecule type" value="Genomic_DNA"/>
</dbReference>
<dbReference type="KEGG" id="ssau:H8M03_05055"/>
<comment type="similarity">
    <text evidence="4">Belongs to the Omp25/RopB family.</text>
</comment>
<dbReference type="InterPro" id="IPR011250">
    <property type="entry name" value="OMP/PagP_B-barrel"/>
</dbReference>
<dbReference type="Pfam" id="PF13505">
    <property type="entry name" value="OMP_b-brl"/>
    <property type="match status" value="1"/>
</dbReference>
<protein>
    <submittedName>
        <fullName evidence="7">Porin family protein</fullName>
    </submittedName>
</protein>
<dbReference type="AlphaFoldDB" id="A0A7G9L4Z3"/>
<evidence type="ECO:0000313" key="7">
    <source>
        <dbReference type="EMBL" id="QNM83692.1"/>
    </source>
</evidence>
<name>A0A7G9L4Z3_9SPHN</name>
<proteinExistence type="inferred from homology"/>
<keyword evidence="3" id="KW-0472">Membrane</keyword>
<evidence type="ECO:0000313" key="8">
    <source>
        <dbReference type="Proteomes" id="UP000515861"/>
    </source>
</evidence>
<evidence type="ECO:0000259" key="6">
    <source>
        <dbReference type="Pfam" id="PF13505"/>
    </source>
</evidence>
<keyword evidence="2 5" id="KW-0732">Signal</keyword>
<dbReference type="InterPro" id="IPR027385">
    <property type="entry name" value="Beta-barrel_OMP"/>
</dbReference>
<dbReference type="SUPFAM" id="SSF56925">
    <property type="entry name" value="OMPA-like"/>
    <property type="match status" value="1"/>
</dbReference>
<reference evidence="7 8" key="1">
    <citation type="submission" date="2020-08" db="EMBL/GenBank/DDBJ databases">
        <title>Sphingomonas sp. sand1-3 16S ribosomal RNA gene Genome sequencing and assembly.</title>
        <authorList>
            <person name="Kang M."/>
        </authorList>
    </citation>
    <scope>NUCLEOTIDE SEQUENCE [LARGE SCALE GENOMIC DNA]</scope>
    <source>
        <strain evidence="8">sand1-3</strain>
    </source>
</reference>
<evidence type="ECO:0000256" key="2">
    <source>
        <dbReference type="ARBA" id="ARBA00022729"/>
    </source>
</evidence>
<comment type="subcellular location">
    <subcellularLocation>
        <location evidence="1">Membrane</location>
    </subcellularLocation>
</comment>
<feature type="domain" description="Outer membrane protein beta-barrel" evidence="6">
    <location>
        <begin position="10"/>
        <end position="215"/>
    </location>
</feature>
<gene>
    <name evidence="7" type="ORF">H8M03_05055</name>
</gene>
<dbReference type="InterPro" id="IPR051692">
    <property type="entry name" value="OMP-like"/>
</dbReference>
<feature type="chain" id="PRO_5028942866" evidence="5">
    <location>
        <begin position="23"/>
        <end position="215"/>
    </location>
</feature>
<accession>A0A7G9L4Z3</accession>
<evidence type="ECO:0000256" key="4">
    <source>
        <dbReference type="ARBA" id="ARBA00038306"/>
    </source>
</evidence>
<dbReference type="Proteomes" id="UP000515861">
    <property type="component" value="Chromosome"/>
</dbReference>
<dbReference type="PANTHER" id="PTHR34001:SF3">
    <property type="entry name" value="BLL7405 PROTEIN"/>
    <property type="match status" value="1"/>
</dbReference>
<dbReference type="InterPro" id="IPR036709">
    <property type="entry name" value="Autotransporte_beta_dom_sf"/>
</dbReference>
<evidence type="ECO:0000256" key="1">
    <source>
        <dbReference type="ARBA" id="ARBA00004370"/>
    </source>
</evidence>
<sequence>MRKISIVCGAVAAAMAATPAAAAPFTGPRVEVRAGWEQLSMDVDYEDEDENEFAGSDDASSATFGAEAGYDFDIGSGAIAGAYAGVEFGSAKPRSTLFGNDEFSARLGRNATFGVRFGGQVSPGAMLYVKGGYSNGRVKAAYDGGTATPINLSDSFNREGYHVGAGGEVALGTRVYARAEYVRTSYEEYLYPDFETTGSLKNRRNQLLLGVGARF</sequence>
<dbReference type="Gene3D" id="2.40.128.130">
    <property type="entry name" value="Autotransporter beta-domain"/>
    <property type="match status" value="1"/>
</dbReference>
<organism evidence="7 8">
    <name type="scientific">Sphingomonas sabuli</name>
    <dbReference type="NCBI Taxonomy" id="2764186"/>
    <lineage>
        <taxon>Bacteria</taxon>
        <taxon>Pseudomonadati</taxon>
        <taxon>Pseudomonadota</taxon>
        <taxon>Alphaproteobacteria</taxon>
        <taxon>Sphingomonadales</taxon>
        <taxon>Sphingomonadaceae</taxon>
        <taxon>Sphingomonas</taxon>
    </lineage>
</organism>
<feature type="signal peptide" evidence="5">
    <location>
        <begin position="1"/>
        <end position="22"/>
    </location>
</feature>
<dbReference type="PANTHER" id="PTHR34001">
    <property type="entry name" value="BLL7405 PROTEIN"/>
    <property type="match status" value="1"/>
</dbReference>
<keyword evidence="8" id="KW-1185">Reference proteome</keyword>